<dbReference type="PANTHER" id="PTHR21310">
    <property type="entry name" value="AMINOGLYCOSIDE PHOSPHOTRANSFERASE-RELATED-RELATED"/>
    <property type="match status" value="1"/>
</dbReference>
<dbReference type="GO" id="GO:0016301">
    <property type="term" value="F:kinase activity"/>
    <property type="evidence" value="ECO:0007669"/>
    <property type="project" value="UniProtKB-KW"/>
</dbReference>
<dbReference type="InterPro" id="IPR002575">
    <property type="entry name" value="Aminoglycoside_PTrfase"/>
</dbReference>
<evidence type="ECO:0000313" key="3">
    <source>
        <dbReference type="EMBL" id="TQV92959.1"/>
    </source>
</evidence>
<proteinExistence type="predicted"/>
<dbReference type="PANTHER" id="PTHR21310:SF55">
    <property type="entry name" value="AMINOGLYCOSIDE PHOSPHOTRANSFERASE DOMAIN-CONTAINING PROTEIN"/>
    <property type="match status" value="1"/>
</dbReference>
<feature type="domain" description="Aminoglycoside phosphotransferase" evidence="2">
    <location>
        <begin position="115"/>
        <end position="255"/>
    </location>
</feature>
<keyword evidence="3" id="KW-0808">Transferase</keyword>
<dbReference type="Gene3D" id="3.90.1200.10">
    <property type="match status" value="1"/>
</dbReference>
<evidence type="ECO:0000313" key="4">
    <source>
        <dbReference type="Proteomes" id="UP000315783"/>
    </source>
</evidence>
<dbReference type="Proteomes" id="UP000315783">
    <property type="component" value="Unassembled WGS sequence"/>
</dbReference>
<comment type="caution">
    <text evidence="3">The sequence shown here is derived from an EMBL/GenBank/DDBJ whole genome shotgun (WGS) entry which is preliminary data.</text>
</comment>
<organism evidence="3 4">
    <name type="scientific">Cordyceps javanica</name>
    <dbReference type="NCBI Taxonomy" id="43265"/>
    <lineage>
        <taxon>Eukaryota</taxon>
        <taxon>Fungi</taxon>
        <taxon>Dikarya</taxon>
        <taxon>Ascomycota</taxon>
        <taxon>Pezizomycotina</taxon>
        <taxon>Sordariomycetes</taxon>
        <taxon>Hypocreomycetidae</taxon>
        <taxon>Hypocreales</taxon>
        <taxon>Cordycipitaceae</taxon>
        <taxon>Cordyceps</taxon>
    </lineage>
</organism>
<protein>
    <submittedName>
        <fullName evidence="3">Protein kinase-like domain</fullName>
    </submittedName>
</protein>
<keyword evidence="4" id="KW-1185">Reference proteome</keyword>
<evidence type="ECO:0000259" key="2">
    <source>
        <dbReference type="Pfam" id="PF01636"/>
    </source>
</evidence>
<reference evidence="3 4" key="1">
    <citation type="journal article" date="2019" name="Appl. Microbiol. Biotechnol.">
        <title>Genome sequence of Isaria javanica and comparative genome analysis insights into family S53 peptidase evolution in fungal entomopathogens.</title>
        <authorList>
            <person name="Lin R."/>
            <person name="Zhang X."/>
            <person name="Xin B."/>
            <person name="Zou M."/>
            <person name="Gao Y."/>
            <person name="Qin F."/>
            <person name="Hu Q."/>
            <person name="Xie B."/>
            <person name="Cheng X."/>
        </authorList>
    </citation>
    <scope>NUCLEOTIDE SEQUENCE [LARGE SCALE GENOMIC DNA]</scope>
    <source>
        <strain evidence="3 4">IJ1G</strain>
    </source>
</reference>
<feature type="region of interest" description="Disordered" evidence="1">
    <location>
        <begin position="1"/>
        <end position="43"/>
    </location>
</feature>
<keyword evidence="3" id="KW-0418">Kinase</keyword>
<dbReference type="STRING" id="43265.A0A545UU25"/>
<dbReference type="EMBL" id="SPUK01000013">
    <property type="protein sequence ID" value="TQV92959.1"/>
    <property type="molecule type" value="Genomic_DNA"/>
</dbReference>
<dbReference type="InterPro" id="IPR011009">
    <property type="entry name" value="Kinase-like_dom_sf"/>
</dbReference>
<gene>
    <name evidence="3" type="ORF">IF1G_08262</name>
</gene>
<dbReference type="AlphaFoldDB" id="A0A545UU25"/>
<accession>A0A545UU25</accession>
<dbReference type="InterPro" id="IPR051678">
    <property type="entry name" value="AGP_Transferase"/>
</dbReference>
<evidence type="ECO:0000256" key="1">
    <source>
        <dbReference type="SAM" id="MobiDB-lite"/>
    </source>
</evidence>
<dbReference type="OrthoDB" id="8300194at2759"/>
<name>A0A545UU25_9HYPO</name>
<dbReference type="Pfam" id="PF01636">
    <property type="entry name" value="APH"/>
    <property type="match status" value="1"/>
</dbReference>
<sequence length="297" mass="33038">MSQPNPYEADPQKIPPTDPYRDEPLYGRYHPHPTDFTPDSQHVNSTTPASIAYWASVLTRCTPENRIYENETGGRDVFALGTVIIKSTHLKEEAGRDYTLADKNEVAATKLAKPILDQLGIMVPEIYFAGEIQGRSVLVQQRIPGVGLNVAWRYLSGSEKHSFKEQARGVLAALEAVKASDHSQQPDGCPGYIVADPDPVANRGIQELEREILLGDGARYPRSLCALTHNDLSQSNLIVDQGKIVAVVDWEMAGWFGRDAAEAVHLRVRSPSKETYAHLNLPQDVLDDIYFWNDLYA</sequence>
<dbReference type="SUPFAM" id="SSF56112">
    <property type="entry name" value="Protein kinase-like (PK-like)"/>
    <property type="match status" value="1"/>
</dbReference>